<keyword evidence="1" id="KW-1133">Transmembrane helix</keyword>
<dbReference type="OrthoDB" id="4325654at2"/>
<proteinExistence type="predicted"/>
<dbReference type="AlphaFoldDB" id="A0A5J6HH70"/>
<protein>
    <submittedName>
        <fullName evidence="2">Uncharacterized protein</fullName>
    </submittedName>
</protein>
<evidence type="ECO:0000256" key="1">
    <source>
        <dbReference type="SAM" id="Phobius"/>
    </source>
</evidence>
<evidence type="ECO:0000313" key="2">
    <source>
        <dbReference type="EMBL" id="QEV17773.1"/>
    </source>
</evidence>
<evidence type="ECO:0000313" key="3">
    <source>
        <dbReference type="Proteomes" id="UP000326553"/>
    </source>
</evidence>
<dbReference type="EMBL" id="CP023695">
    <property type="protein sequence ID" value="QEV17773.1"/>
    <property type="molecule type" value="Genomic_DNA"/>
</dbReference>
<name>A0A5J6HH70_STRAD</name>
<feature type="transmembrane region" description="Helical" evidence="1">
    <location>
        <begin position="43"/>
        <end position="76"/>
    </location>
</feature>
<dbReference type="RefSeq" id="WP_055532191.1">
    <property type="nucleotide sequence ID" value="NZ_CP023695.1"/>
</dbReference>
<sequence length="90" mass="9398">MGNGRLPAPSWTVENQRYLMHSPRHPACVATQPPARPDGHRTVIVIVVLLLGAALALTDMPVVVVAEVLATCGLIGAQLARRAPSAADGL</sequence>
<dbReference type="KEGG" id="salw:CP975_09875"/>
<organism evidence="2 3">
    <name type="scientific">Streptomyces alboniger</name>
    <dbReference type="NCBI Taxonomy" id="132473"/>
    <lineage>
        <taxon>Bacteria</taxon>
        <taxon>Bacillati</taxon>
        <taxon>Actinomycetota</taxon>
        <taxon>Actinomycetes</taxon>
        <taxon>Kitasatosporales</taxon>
        <taxon>Streptomycetaceae</taxon>
        <taxon>Streptomyces</taxon>
        <taxon>Streptomyces aurantiacus group</taxon>
    </lineage>
</organism>
<reference evidence="2 3" key="1">
    <citation type="submission" date="2017-09" db="EMBL/GenBank/DDBJ databases">
        <authorList>
            <person name="Lee N."/>
            <person name="Cho B.-K."/>
        </authorList>
    </citation>
    <scope>NUCLEOTIDE SEQUENCE [LARGE SCALE GENOMIC DNA]</scope>
    <source>
        <strain evidence="2 3">ATCC 12461</strain>
    </source>
</reference>
<keyword evidence="1" id="KW-0812">Transmembrane</keyword>
<keyword evidence="3" id="KW-1185">Reference proteome</keyword>
<keyword evidence="1" id="KW-0472">Membrane</keyword>
<dbReference type="Proteomes" id="UP000326553">
    <property type="component" value="Chromosome"/>
</dbReference>
<gene>
    <name evidence="2" type="ORF">CP975_09875</name>
</gene>
<accession>A0A5J6HH70</accession>